<feature type="region of interest" description="Disordered" evidence="1">
    <location>
        <begin position="93"/>
        <end position="115"/>
    </location>
</feature>
<dbReference type="RefSeq" id="XP_013248478.1">
    <property type="nucleotide sequence ID" value="XM_013393024.1"/>
</dbReference>
<keyword evidence="3" id="KW-1185">Reference proteome</keyword>
<feature type="region of interest" description="Disordered" evidence="1">
    <location>
        <begin position="268"/>
        <end position="291"/>
    </location>
</feature>
<dbReference type="VEuPathDB" id="ToxoDB:EAH_00064040"/>
<reference evidence="2" key="1">
    <citation type="submission" date="2013-10" db="EMBL/GenBank/DDBJ databases">
        <title>Genomic analysis of the causative agents of coccidiosis in chickens.</title>
        <authorList>
            <person name="Reid A.J."/>
            <person name="Blake D."/>
            <person name="Billington K."/>
            <person name="Browne H."/>
            <person name="Dunn M."/>
            <person name="Hung S."/>
            <person name="Kawahara F."/>
            <person name="Miranda-Saavedra D."/>
            <person name="Mourier T."/>
            <person name="Nagra H."/>
            <person name="Otto T.D."/>
            <person name="Rawlings N."/>
            <person name="Sanchez A."/>
            <person name="Sanders M."/>
            <person name="Subramaniam C."/>
            <person name="Tay Y."/>
            <person name="Dear P."/>
            <person name="Doerig C."/>
            <person name="Gruber A."/>
            <person name="Parkinson J."/>
            <person name="Shirley M."/>
            <person name="Wan K.L."/>
            <person name="Berriman M."/>
            <person name="Tomley F."/>
            <person name="Pain A."/>
        </authorList>
    </citation>
    <scope>NUCLEOTIDE SEQUENCE [LARGE SCALE GENOMIC DNA]</scope>
    <source>
        <strain evidence="2">Houghton</strain>
    </source>
</reference>
<dbReference type="EMBL" id="HG671928">
    <property type="protein sequence ID" value="CDI81965.1"/>
    <property type="molecule type" value="Genomic_DNA"/>
</dbReference>
<feature type="region of interest" description="Disordered" evidence="1">
    <location>
        <begin position="173"/>
        <end position="195"/>
    </location>
</feature>
<evidence type="ECO:0000313" key="3">
    <source>
        <dbReference type="Proteomes" id="UP000018050"/>
    </source>
</evidence>
<proteinExistence type="predicted"/>
<dbReference type="OrthoDB" id="10651411at2759"/>
<organism evidence="2 3">
    <name type="scientific">Eimeria acervulina</name>
    <name type="common">Coccidian parasite</name>
    <dbReference type="NCBI Taxonomy" id="5801"/>
    <lineage>
        <taxon>Eukaryota</taxon>
        <taxon>Sar</taxon>
        <taxon>Alveolata</taxon>
        <taxon>Apicomplexa</taxon>
        <taxon>Conoidasida</taxon>
        <taxon>Coccidia</taxon>
        <taxon>Eucoccidiorida</taxon>
        <taxon>Eimeriorina</taxon>
        <taxon>Eimeriidae</taxon>
        <taxon>Eimeria</taxon>
    </lineage>
</organism>
<accession>U6GP48</accession>
<name>U6GP48_EIMAC</name>
<dbReference type="GeneID" id="25274474"/>
<feature type="region of interest" description="Disordered" evidence="1">
    <location>
        <begin position="318"/>
        <end position="338"/>
    </location>
</feature>
<dbReference type="Proteomes" id="UP000018050">
    <property type="component" value="Unassembled WGS sequence"/>
</dbReference>
<feature type="compositionally biased region" description="Low complexity" evidence="1">
    <location>
        <begin position="98"/>
        <end position="110"/>
    </location>
</feature>
<protein>
    <submittedName>
        <fullName evidence="2">Uncharacterized protein</fullName>
    </submittedName>
</protein>
<dbReference type="AlphaFoldDB" id="U6GP48"/>
<feature type="region of interest" description="Disordered" evidence="1">
    <location>
        <begin position="221"/>
        <end position="251"/>
    </location>
</feature>
<evidence type="ECO:0000256" key="1">
    <source>
        <dbReference type="SAM" id="MobiDB-lite"/>
    </source>
</evidence>
<gene>
    <name evidence="2" type="ORF">EAH_00064040</name>
</gene>
<reference evidence="2" key="2">
    <citation type="submission" date="2013-10" db="EMBL/GenBank/DDBJ databases">
        <authorList>
            <person name="Aslett M."/>
        </authorList>
    </citation>
    <scope>NUCLEOTIDE SEQUENCE [LARGE SCALE GENOMIC DNA]</scope>
    <source>
        <strain evidence="2">Houghton</strain>
    </source>
</reference>
<evidence type="ECO:0000313" key="2">
    <source>
        <dbReference type="EMBL" id="CDI81965.1"/>
    </source>
</evidence>
<sequence length="405" mass="42712">MTRGAPCGLNICFLNCETADFGRKASMKPVVHTSPSFFIVGKLQGLSSKDRLGLYCVSPAACCAITDRTEGCLKTNSTPFLLKSPAYALPLQDRQQESGEAAAEEGGSAADPNEIDRRATGVYAQLTEGPSLAVQNNSQFFSLAGDAGEARQAFAAPSSTALLHGRNITESNAAATETQSEQQQQQQQQQRAHTTVSCETLNSTPTRQTLGHSSVAYTAVTPVNSGSNNNCSSSSSTNSSSSKPLSPLSPQPANEMLRLLLAGVPPVAAEVQQRSSRSNTTEEETAPGQLQHFASKDFKAGAEAEAAAAAAAETAAAATGESVTSRAPLSRSGKRQRTAEPLCTEVKIHCKKNKGMKEKSSHALSEEEIDERLSAAIAKLVENSPELNEIFYYATTDPSAIEVPL</sequence>
<feature type="compositionally biased region" description="Low complexity" evidence="1">
    <location>
        <begin position="222"/>
        <end position="251"/>
    </location>
</feature>